<keyword evidence="2" id="KW-1185">Reference proteome</keyword>
<protein>
    <submittedName>
        <fullName evidence="1">Putative lipoprotein</fullName>
    </submittedName>
</protein>
<evidence type="ECO:0000313" key="2">
    <source>
        <dbReference type="Proteomes" id="UP000494330"/>
    </source>
</evidence>
<evidence type="ECO:0000313" key="1">
    <source>
        <dbReference type="EMBL" id="VWB36494.1"/>
    </source>
</evidence>
<organism evidence="1 2">
    <name type="scientific">Burkholderia paludis</name>
    <dbReference type="NCBI Taxonomy" id="1506587"/>
    <lineage>
        <taxon>Bacteria</taxon>
        <taxon>Pseudomonadati</taxon>
        <taxon>Pseudomonadota</taxon>
        <taxon>Betaproteobacteria</taxon>
        <taxon>Burkholderiales</taxon>
        <taxon>Burkholderiaceae</taxon>
        <taxon>Burkholderia</taxon>
        <taxon>Burkholderia cepacia complex</taxon>
    </lineage>
</organism>
<proteinExistence type="predicted"/>
<reference evidence="1 2" key="1">
    <citation type="submission" date="2019-09" db="EMBL/GenBank/DDBJ databases">
        <authorList>
            <person name="Depoorter E."/>
        </authorList>
    </citation>
    <scope>NUCLEOTIDE SEQUENCE [LARGE SCALE GENOMIC DNA]</scope>
    <source>
        <strain evidence="1">LMG 30113</strain>
    </source>
</reference>
<keyword evidence="1" id="KW-0449">Lipoprotein</keyword>
<sequence length="63" mass="7042">MRIMTVDTHNAKTGGAMSCFGWKAWMAGAIVFTLSGCTDLVGVLYCENSQVNFPDYHCFQPYR</sequence>
<accession>A0A6J5DRI0</accession>
<gene>
    <name evidence="1" type="ORF">BPA30113_01469</name>
</gene>
<dbReference type="Proteomes" id="UP000494330">
    <property type="component" value="Unassembled WGS sequence"/>
</dbReference>
<name>A0A6J5DRI0_9BURK</name>
<dbReference type="AlphaFoldDB" id="A0A6J5DRI0"/>
<dbReference type="EMBL" id="CABVQD010000003">
    <property type="protein sequence ID" value="VWB36494.1"/>
    <property type="molecule type" value="Genomic_DNA"/>
</dbReference>